<keyword evidence="1" id="KW-0805">Transcription regulation</keyword>
<evidence type="ECO:0000313" key="8">
    <source>
        <dbReference type="Proteomes" id="UP000076761"/>
    </source>
</evidence>
<feature type="domain" description="Zn(2)-C6 fungal-type" evidence="6">
    <location>
        <begin position="22"/>
        <end position="49"/>
    </location>
</feature>
<name>A0A165PWL9_9AGAM</name>
<evidence type="ECO:0000313" key="7">
    <source>
        <dbReference type="EMBL" id="KZT21591.1"/>
    </source>
</evidence>
<protein>
    <recommendedName>
        <fullName evidence="6">Zn(2)-C6 fungal-type domain-containing protein</fullName>
    </recommendedName>
</protein>
<feature type="region of interest" description="Disordered" evidence="5">
    <location>
        <begin position="257"/>
        <end position="290"/>
    </location>
</feature>
<dbReference type="OrthoDB" id="2123952at2759"/>
<keyword evidence="2" id="KW-0238">DNA-binding</keyword>
<dbReference type="SUPFAM" id="SSF57701">
    <property type="entry name" value="Zn2/Cys6 DNA-binding domain"/>
    <property type="match status" value="4"/>
</dbReference>
<dbReference type="PANTHER" id="PTHR31069:SF32">
    <property type="entry name" value="ARGININE METABOLISM REGULATION PROTEIN II"/>
    <property type="match status" value="1"/>
</dbReference>
<feature type="domain" description="Zn(2)-C6 fungal-type" evidence="6">
    <location>
        <begin position="127"/>
        <end position="156"/>
    </location>
</feature>
<feature type="domain" description="Zn(2)-C6 fungal-type" evidence="6">
    <location>
        <begin position="52"/>
        <end position="79"/>
    </location>
</feature>
<evidence type="ECO:0000256" key="4">
    <source>
        <dbReference type="ARBA" id="ARBA00023242"/>
    </source>
</evidence>
<dbReference type="GO" id="GO:0008270">
    <property type="term" value="F:zinc ion binding"/>
    <property type="evidence" value="ECO:0007669"/>
    <property type="project" value="InterPro"/>
</dbReference>
<dbReference type="AlphaFoldDB" id="A0A165PWL9"/>
<evidence type="ECO:0000256" key="1">
    <source>
        <dbReference type="ARBA" id="ARBA00023015"/>
    </source>
</evidence>
<sequence>MIPEGISESAGVSSWTRRTSKACANCRRDKIKCDGARPCSSCIKKRFPCIDGCEHCRKARIRCEEGRPCKQCREKDLECKDEAEPPPKPTIAVDLASAVAYPPGPSAPNSDVPQDGRFRTIERAKLACLSCRRDNKKCDDDRPCRRCVARGQDCIHVEKGPKQVKARCNGCRQDSRKCEDVRPCKNCVYKGIECTDTPRKGRGHGIRTKAVCNRCRRDKVRCDGGRPCSTCERKGIQCVAQPCRLCVQEGRSARACTHTTPSEPAHPSVSYENSSSSLQVPQAAASTSSFPPMDSPQYLHHDFPGVQRTPEAHVSHYPAEGAYGHISSITHYSLPMHADPSLMGPAQTYSSLSPDSHSVMSYPLVQTQSTQYSDFSMMESNYGSHDLSGRMVSAERYV</sequence>
<feature type="domain" description="Zn(2)-C6 fungal-type" evidence="6">
    <location>
        <begin position="211"/>
        <end position="240"/>
    </location>
</feature>
<dbReference type="CDD" id="cd00067">
    <property type="entry name" value="GAL4"/>
    <property type="match status" value="3"/>
</dbReference>
<dbReference type="GO" id="GO:0000981">
    <property type="term" value="F:DNA-binding transcription factor activity, RNA polymerase II-specific"/>
    <property type="evidence" value="ECO:0007669"/>
    <property type="project" value="InterPro"/>
</dbReference>
<keyword evidence="8" id="KW-1185">Reference proteome</keyword>
<organism evidence="7 8">
    <name type="scientific">Neolentinus lepideus HHB14362 ss-1</name>
    <dbReference type="NCBI Taxonomy" id="1314782"/>
    <lineage>
        <taxon>Eukaryota</taxon>
        <taxon>Fungi</taxon>
        <taxon>Dikarya</taxon>
        <taxon>Basidiomycota</taxon>
        <taxon>Agaricomycotina</taxon>
        <taxon>Agaricomycetes</taxon>
        <taxon>Gloeophyllales</taxon>
        <taxon>Gloeophyllaceae</taxon>
        <taxon>Neolentinus</taxon>
    </lineage>
</organism>
<evidence type="ECO:0000256" key="3">
    <source>
        <dbReference type="ARBA" id="ARBA00023163"/>
    </source>
</evidence>
<evidence type="ECO:0000259" key="6">
    <source>
        <dbReference type="PROSITE" id="PS50048"/>
    </source>
</evidence>
<accession>A0A165PWL9</accession>
<dbReference type="SMART" id="SM00066">
    <property type="entry name" value="GAL4"/>
    <property type="match status" value="5"/>
</dbReference>
<feature type="compositionally biased region" description="Polar residues" evidence="5">
    <location>
        <begin position="270"/>
        <end position="290"/>
    </location>
</feature>
<dbReference type="EMBL" id="KV425605">
    <property type="protein sequence ID" value="KZT21591.1"/>
    <property type="molecule type" value="Genomic_DNA"/>
</dbReference>
<keyword evidence="3" id="KW-0804">Transcription</keyword>
<dbReference type="Pfam" id="PF00172">
    <property type="entry name" value="Zn_clus"/>
    <property type="match status" value="4"/>
</dbReference>
<evidence type="ECO:0000256" key="5">
    <source>
        <dbReference type="SAM" id="MobiDB-lite"/>
    </source>
</evidence>
<dbReference type="InterPro" id="IPR001138">
    <property type="entry name" value="Zn2Cys6_DnaBD"/>
</dbReference>
<reference evidence="7 8" key="1">
    <citation type="journal article" date="2016" name="Mol. Biol. Evol.">
        <title>Comparative Genomics of Early-Diverging Mushroom-Forming Fungi Provides Insights into the Origins of Lignocellulose Decay Capabilities.</title>
        <authorList>
            <person name="Nagy L.G."/>
            <person name="Riley R."/>
            <person name="Tritt A."/>
            <person name="Adam C."/>
            <person name="Daum C."/>
            <person name="Floudas D."/>
            <person name="Sun H."/>
            <person name="Yadav J.S."/>
            <person name="Pangilinan J."/>
            <person name="Larsson K.H."/>
            <person name="Matsuura K."/>
            <person name="Barry K."/>
            <person name="Labutti K."/>
            <person name="Kuo R."/>
            <person name="Ohm R.A."/>
            <person name="Bhattacharya S.S."/>
            <person name="Shirouzu T."/>
            <person name="Yoshinaga Y."/>
            <person name="Martin F.M."/>
            <person name="Grigoriev I.V."/>
            <person name="Hibbett D.S."/>
        </authorList>
    </citation>
    <scope>NUCLEOTIDE SEQUENCE [LARGE SCALE GENOMIC DNA]</scope>
    <source>
        <strain evidence="7 8">HHB14362 ss-1</strain>
    </source>
</reference>
<dbReference type="PROSITE" id="PS00463">
    <property type="entry name" value="ZN2_CY6_FUNGAL_1"/>
    <property type="match status" value="2"/>
</dbReference>
<dbReference type="InterPro" id="IPR036864">
    <property type="entry name" value="Zn2-C6_fun-type_DNA-bd_sf"/>
</dbReference>
<dbReference type="InParanoid" id="A0A165PWL9"/>
<dbReference type="PANTHER" id="PTHR31069">
    <property type="entry name" value="OLEATE-ACTIVATED TRANSCRIPTION FACTOR 1-RELATED"/>
    <property type="match status" value="1"/>
</dbReference>
<feature type="domain" description="Zn(2)-C6 fungal-type" evidence="6">
    <location>
        <begin position="167"/>
        <end position="196"/>
    </location>
</feature>
<proteinExistence type="predicted"/>
<dbReference type="Gene3D" id="4.10.240.10">
    <property type="entry name" value="Zn(2)-C6 fungal-type DNA-binding domain"/>
    <property type="match status" value="4"/>
</dbReference>
<dbReference type="PROSITE" id="PS50048">
    <property type="entry name" value="ZN2_CY6_FUNGAL_2"/>
    <property type="match status" value="5"/>
</dbReference>
<dbReference type="GO" id="GO:0003677">
    <property type="term" value="F:DNA binding"/>
    <property type="evidence" value="ECO:0007669"/>
    <property type="project" value="UniProtKB-KW"/>
</dbReference>
<dbReference type="Proteomes" id="UP000076761">
    <property type="component" value="Unassembled WGS sequence"/>
</dbReference>
<dbReference type="STRING" id="1314782.A0A165PWL9"/>
<gene>
    <name evidence="7" type="ORF">NEOLEDRAFT_1121035</name>
</gene>
<evidence type="ECO:0000256" key="2">
    <source>
        <dbReference type="ARBA" id="ARBA00023125"/>
    </source>
</evidence>
<dbReference type="InterPro" id="IPR050675">
    <property type="entry name" value="OAF3"/>
</dbReference>
<keyword evidence="4" id="KW-0539">Nucleus</keyword>